<evidence type="ECO:0000313" key="7">
    <source>
        <dbReference type="EMBL" id="QXI39821.1"/>
    </source>
</evidence>
<evidence type="ECO:0000256" key="5">
    <source>
        <dbReference type="ARBA" id="ARBA00022723"/>
    </source>
</evidence>
<accession>A0A9E6Q0K9</accession>
<dbReference type="GO" id="GO:0008967">
    <property type="term" value="F:phosphoglycolate phosphatase activity"/>
    <property type="evidence" value="ECO:0007669"/>
    <property type="project" value="UniProtKB-EC"/>
</dbReference>
<dbReference type="InterPro" id="IPR036412">
    <property type="entry name" value="HAD-like_sf"/>
</dbReference>
<reference evidence="7 8" key="1">
    <citation type="journal article" date="2020" name="Microorganisms">
        <title>Reliable Identification of Environmental Pseudomonas Isolates Using the rpoD Gene.</title>
        <authorList>
            <consortium name="The Broad Institute Genome Sequencing Platform"/>
            <person name="Girard L."/>
            <person name="Lood C."/>
            <person name="Rokni-Zadeh H."/>
            <person name="van Noort V."/>
            <person name="Lavigne R."/>
            <person name="De Mot R."/>
        </authorList>
    </citation>
    <scope>NUCLEOTIDE SEQUENCE [LARGE SCALE GENOMIC DNA]</scope>
    <source>
        <strain evidence="7 8">RW9S1A</strain>
    </source>
</reference>
<dbReference type="InterPro" id="IPR050155">
    <property type="entry name" value="HAD-like_hydrolase_sf"/>
</dbReference>
<dbReference type="GO" id="GO:0006281">
    <property type="term" value="P:DNA repair"/>
    <property type="evidence" value="ECO:0007669"/>
    <property type="project" value="TreeGrafter"/>
</dbReference>
<keyword evidence="5" id="KW-0479">Metal-binding</keyword>
<evidence type="ECO:0000256" key="3">
    <source>
        <dbReference type="ARBA" id="ARBA00006171"/>
    </source>
</evidence>
<comment type="similarity">
    <text evidence="3">Belongs to the HAD-like hydrolase superfamily. CbbY/CbbZ/Gph/YieH family.</text>
</comment>
<sequence>MTVDPRGYATLVFDCDGVILDSNKVKTEAFYKAALPYGDNAARQLVSHHTQNGGISRFKKFQYLLDNLVAPGTPGPDLETLLASYAREVRDGLMSCAITPGLHELRARTPKARWLIVSGGAQAELRDVFEARGLAELFDGGIYGSPDSKEDILAREMACQNIVQPALFLGDSRYDHVASSAHGLDFVFIAGWSEFQGWQAYCQAHQLAVVATVAALNA</sequence>
<dbReference type="InterPro" id="IPR023214">
    <property type="entry name" value="HAD_sf"/>
</dbReference>
<reference evidence="7 8" key="2">
    <citation type="journal article" date="2021" name="Microorganisms">
        <title>The Ever-Expanding Pseudomonas Genus: Description of 43 New Species and Partition of the Pseudomonas putida Group.</title>
        <authorList>
            <person name="Girard L."/>
            <person name="Lood C."/>
            <person name="Hofte M."/>
            <person name="Vandamme P."/>
            <person name="Rokni-Zadeh H."/>
            <person name="van Noort V."/>
            <person name="Lavigne R."/>
            <person name="De Mot R."/>
        </authorList>
    </citation>
    <scope>NUCLEOTIDE SEQUENCE [LARGE SCALE GENOMIC DNA]</scope>
    <source>
        <strain evidence="7 8">RW9S1A</strain>
    </source>
</reference>
<protein>
    <recommendedName>
        <fullName evidence="4">phosphoglycolate phosphatase</fullName>
        <ecNumber evidence="4">3.1.3.18</ecNumber>
    </recommendedName>
</protein>
<keyword evidence="7" id="KW-0378">Hydrolase</keyword>
<keyword evidence="8" id="KW-1185">Reference proteome</keyword>
<dbReference type="GO" id="GO:0046872">
    <property type="term" value="F:metal ion binding"/>
    <property type="evidence" value="ECO:0007669"/>
    <property type="project" value="UniProtKB-KW"/>
</dbReference>
<dbReference type="GO" id="GO:0005829">
    <property type="term" value="C:cytosol"/>
    <property type="evidence" value="ECO:0007669"/>
    <property type="project" value="TreeGrafter"/>
</dbReference>
<dbReference type="Gene3D" id="3.40.50.1000">
    <property type="entry name" value="HAD superfamily/HAD-like"/>
    <property type="match status" value="1"/>
</dbReference>
<proteinExistence type="inferred from homology"/>
<comment type="pathway">
    <text evidence="2">Organic acid metabolism; glycolate biosynthesis; glycolate from 2-phosphoglycolate: step 1/1.</text>
</comment>
<evidence type="ECO:0000256" key="2">
    <source>
        <dbReference type="ARBA" id="ARBA00004818"/>
    </source>
</evidence>
<dbReference type="PANTHER" id="PTHR43434:SF1">
    <property type="entry name" value="PHOSPHOGLYCOLATE PHOSPHATASE"/>
    <property type="match status" value="1"/>
</dbReference>
<gene>
    <name evidence="7" type="ORF">HU772_006960</name>
</gene>
<organism evidence="7 8">
    <name type="scientific">Pseudomonas xantholysinigenes</name>
    <dbReference type="NCBI Taxonomy" id="2745490"/>
    <lineage>
        <taxon>Bacteria</taxon>
        <taxon>Pseudomonadati</taxon>
        <taxon>Pseudomonadota</taxon>
        <taxon>Gammaproteobacteria</taxon>
        <taxon>Pseudomonadales</taxon>
        <taxon>Pseudomonadaceae</taxon>
        <taxon>Pseudomonas</taxon>
    </lineage>
</organism>
<evidence type="ECO:0000256" key="4">
    <source>
        <dbReference type="ARBA" id="ARBA00013078"/>
    </source>
</evidence>
<dbReference type="RefSeq" id="WP_186656011.1">
    <property type="nucleotide sequence ID" value="NZ_CP077095.1"/>
</dbReference>
<dbReference type="KEGG" id="pxn:HU772_006960"/>
<dbReference type="Gene3D" id="1.10.150.240">
    <property type="entry name" value="Putative phosphatase, domain 2"/>
    <property type="match status" value="1"/>
</dbReference>
<keyword evidence="6" id="KW-0119">Carbohydrate metabolism</keyword>
<evidence type="ECO:0000313" key="8">
    <source>
        <dbReference type="Proteomes" id="UP000633418"/>
    </source>
</evidence>
<dbReference type="InterPro" id="IPR023198">
    <property type="entry name" value="PGP-like_dom2"/>
</dbReference>
<dbReference type="CDD" id="cd01427">
    <property type="entry name" value="HAD_like"/>
    <property type="match status" value="1"/>
</dbReference>
<dbReference type="EC" id="3.1.3.18" evidence="4"/>
<dbReference type="SUPFAM" id="SSF56784">
    <property type="entry name" value="HAD-like"/>
    <property type="match status" value="1"/>
</dbReference>
<dbReference type="PANTHER" id="PTHR43434">
    <property type="entry name" value="PHOSPHOGLYCOLATE PHOSPHATASE"/>
    <property type="match status" value="1"/>
</dbReference>
<dbReference type="Pfam" id="PF00702">
    <property type="entry name" value="Hydrolase"/>
    <property type="match status" value="1"/>
</dbReference>
<evidence type="ECO:0000256" key="1">
    <source>
        <dbReference type="ARBA" id="ARBA00000830"/>
    </source>
</evidence>
<comment type="catalytic activity">
    <reaction evidence="1">
        <text>2-phosphoglycolate + H2O = glycolate + phosphate</text>
        <dbReference type="Rhea" id="RHEA:14369"/>
        <dbReference type="ChEBI" id="CHEBI:15377"/>
        <dbReference type="ChEBI" id="CHEBI:29805"/>
        <dbReference type="ChEBI" id="CHEBI:43474"/>
        <dbReference type="ChEBI" id="CHEBI:58033"/>
        <dbReference type="EC" id="3.1.3.18"/>
    </reaction>
</comment>
<dbReference type="EMBL" id="CP077095">
    <property type="protein sequence ID" value="QXI39821.1"/>
    <property type="molecule type" value="Genomic_DNA"/>
</dbReference>
<dbReference type="AlphaFoldDB" id="A0A9E6Q0K9"/>
<evidence type="ECO:0000256" key="6">
    <source>
        <dbReference type="ARBA" id="ARBA00023277"/>
    </source>
</evidence>
<name>A0A9E6Q0K9_9PSED</name>
<dbReference type="Proteomes" id="UP000633418">
    <property type="component" value="Chromosome"/>
</dbReference>